<dbReference type="InterPro" id="IPR013087">
    <property type="entry name" value="Znf_C2H2_type"/>
</dbReference>
<feature type="compositionally biased region" description="Low complexity" evidence="12">
    <location>
        <begin position="572"/>
        <end position="584"/>
    </location>
</feature>
<protein>
    <recommendedName>
        <fullName evidence="13">C2H2-type domain-containing protein</fullName>
    </recommendedName>
</protein>
<dbReference type="FunFam" id="3.30.160.60:FF:000151">
    <property type="entry name" value="Zinc finger and SCAN domain-containing 21"/>
    <property type="match status" value="1"/>
</dbReference>
<feature type="domain" description="C2H2-type" evidence="13">
    <location>
        <begin position="782"/>
        <end position="810"/>
    </location>
</feature>
<feature type="domain" description="C2H2-type" evidence="13">
    <location>
        <begin position="867"/>
        <end position="895"/>
    </location>
</feature>
<dbReference type="GO" id="GO:0006357">
    <property type="term" value="P:regulation of transcription by RNA polymerase II"/>
    <property type="evidence" value="ECO:0007669"/>
    <property type="project" value="TreeGrafter"/>
</dbReference>
<dbReference type="GO" id="GO:0000978">
    <property type="term" value="F:RNA polymerase II cis-regulatory region sequence-specific DNA binding"/>
    <property type="evidence" value="ECO:0007669"/>
    <property type="project" value="TreeGrafter"/>
</dbReference>
<feature type="domain" description="C2H2-type" evidence="13">
    <location>
        <begin position="980"/>
        <end position="1007"/>
    </location>
</feature>
<feature type="domain" description="C2H2-type" evidence="13">
    <location>
        <begin position="811"/>
        <end position="838"/>
    </location>
</feature>
<feature type="compositionally biased region" description="Low complexity" evidence="12">
    <location>
        <begin position="117"/>
        <end position="127"/>
    </location>
</feature>
<dbReference type="InterPro" id="IPR036236">
    <property type="entry name" value="Znf_C2H2_sf"/>
</dbReference>
<dbReference type="FunFam" id="3.30.160.60:FF:000303">
    <property type="entry name" value="Zinc finger protein 41"/>
    <property type="match status" value="1"/>
</dbReference>
<dbReference type="Gene3D" id="3.30.160.60">
    <property type="entry name" value="Classic Zinc Finger"/>
    <property type="match status" value="10"/>
</dbReference>
<dbReference type="EMBL" id="KQ419994">
    <property type="protein sequence ID" value="KOF81769.1"/>
    <property type="molecule type" value="Genomic_DNA"/>
</dbReference>
<name>A0A0L8GY55_OCTBM</name>
<evidence type="ECO:0000256" key="2">
    <source>
        <dbReference type="ARBA" id="ARBA00006991"/>
    </source>
</evidence>
<evidence type="ECO:0000256" key="12">
    <source>
        <dbReference type="SAM" id="MobiDB-lite"/>
    </source>
</evidence>
<evidence type="ECO:0000256" key="1">
    <source>
        <dbReference type="ARBA" id="ARBA00004123"/>
    </source>
</evidence>
<dbReference type="FunFam" id="3.30.160.60:FF:000624">
    <property type="entry name" value="zinc finger protein 697"/>
    <property type="match status" value="1"/>
</dbReference>
<keyword evidence="10" id="KW-0539">Nucleus</keyword>
<evidence type="ECO:0000256" key="9">
    <source>
        <dbReference type="ARBA" id="ARBA00023125"/>
    </source>
</evidence>
<dbReference type="FunFam" id="3.30.160.60:FF:000110">
    <property type="entry name" value="Zinc finger protein-like"/>
    <property type="match status" value="1"/>
</dbReference>
<dbReference type="FunFam" id="3.30.160.60:FF:000690">
    <property type="entry name" value="Zinc finger protein 354C"/>
    <property type="match status" value="1"/>
</dbReference>
<feature type="domain" description="C2H2-type" evidence="13">
    <location>
        <begin position="754"/>
        <end position="781"/>
    </location>
</feature>
<dbReference type="PROSITE" id="PS00028">
    <property type="entry name" value="ZINC_FINGER_C2H2_1"/>
    <property type="match status" value="10"/>
</dbReference>
<sequence length="1091" mass="120931">MSSLFSVEDKKQRIMRNIDIEPSCSRPQGTSSRINDPGNYQLSQLRLSELPVTLETNEEPAPHHSAPSTVPLHRGQTASYLHCYPPPKSDFLSTLSTDMVRHSSSNRDSHRKDIGQSKSSYSIYENSDSSKEWKRKPVSLPSTSHVDPCSMPIPTSMGTNKNSHHHGDFNSDSLTPLEVRKKMPDGSGPSDICHRQCISDIPFKKRLANRSVDIGIVQNPVDVALIEQGLENQINIGIVENPVNIGILKNPNSIENLDNYMEPLNKVCVENDRSKPVCCNELVSKWLKSHPARINNSSSVKYSRDIPTTLPNKMAGSLENQKVHMKHISIPQNCHSSLNKYDKPGCSGFLEREDHQMGMKDQAGNGNDFRKATRPEAASVCSTSKSDCVDSLRMREMDVSHSHNTASFPNGFEHRLNKYNNSSSNSTYNLKICHSNNSSSSNTSENNYNFSRVDMYPINIIKLDDFKGVSDFLRTLNEEPNKKKKTGNIGNAIPIESSSNNNCNGCGASSSSSSSNNSSSVGPSTSDATPNSNTGALVAPGPSSRFANVLNLSFNENLDSFSKTGNSECAASSGVGNGSSSSDSNLTASERSVDCVVNLSQNITDNCNNGAKTVMSIDRPSGSGTSSGSIISSTSNVHPSSSSSSSSHKAVIVNVPNLSADSGMRPAVDSNQKGHGEQLPNPGEKDLEMEFYESVLELENEYSATNVLDNNVAVTSTPSLSNGTSVDSSTTTVSVDTVNNVSASSTPEGTNSDIKCRLCRKTFKYESNLQSHMSAHKRRKCFKCEQCTKTFTFLSDYYQHTLLHHSGLTLYTCDYCQEQFLSTSELESHRVTHDGKRPYQCRYCEKNYIRKGDLKKHLRVHSGERPYQCELCGKSFSAGSGQLAKHLRIHLDEKPFSCNYCNKTFTDKANADKHMMFHVGEKLFKCTLCSKAFMQKCDLLRHIRTHTGEKPHTCEYCGKAFSDQSAFSKHRRIHTGEGMLKCTHCDKTFNNPYNRTRHMRLHTRERAFPCDLCDKIFTCNYSVKMHRRIHTGEKPHKCDYCFKTFISSSNLNKHLKTHHPVKAVKYECCGTMYADPAALDEHFKSHGAKQS</sequence>
<feature type="compositionally biased region" description="Polar residues" evidence="12">
    <location>
        <begin position="521"/>
        <end position="535"/>
    </location>
</feature>
<evidence type="ECO:0000256" key="4">
    <source>
        <dbReference type="ARBA" id="ARBA00022723"/>
    </source>
</evidence>
<evidence type="ECO:0000313" key="14">
    <source>
        <dbReference type="EMBL" id="KOF81769.1"/>
    </source>
</evidence>
<feature type="domain" description="C2H2-type" evidence="13">
    <location>
        <begin position="952"/>
        <end position="979"/>
    </location>
</feature>
<feature type="region of interest" description="Disordered" evidence="12">
    <location>
        <begin position="102"/>
        <end position="171"/>
    </location>
</feature>
<keyword evidence="8" id="KW-0832">Ubl conjugation</keyword>
<feature type="domain" description="C2H2-type" evidence="13">
    <location>
        <begin position="924"/>
        <end position="951"/>
    </location>
</feature>
<evidence type="ECO:0000256" key="11">
    <source>
        <dbReference type="PROSITE-ProRule" id="PRU00042"/>
    </source>
</evidence>
<proteinExistence type="inferred from homology"/>
<feature type="region of interest" description="Disordered" evidence="12">
    <location>
        <begin position="506"/>
        <end position="540"/>
    </location>
</feature>
<feature type="domain" description="C2H2-type" evidence="13">
    <location>
        <begin position="1008"/>
        <end position="1035"/>
    </location>
</feature>
<evidence type="ECO:0000256" key="10">
    <source>
        <dbReference type="ARBA" id="ARBA00023242"/>
    </source>
</evidence>
<feature type="domain" description="C2H2-type" evidence="13">
    <location>
        <begin position="896"/>
        <end position="923"/>
    </location>
</feature>
<evidence type="ECO:0000256" key="5">
    <source>
        <dbReference type="ARBA" id="ARBA00022737"/>
    </source>
</evidence>
<evidence type="ECO:0000256" key="3">
    <source>
        <dbReference type="ARBA" id="ARBA00022499"/>
    </source>
</evidence>
<keyword evidence="9" id="KW-0238">DNA-binding</keyword>
<comment type="similarity">
    <text evidence="2">Belongs to the krueppel C2H2-type zinc-finger protein family.</text>
</comment>
<dbReference type="GO" id="GO:0003700">
    <property type="term" value="F:DNA-binding transcription factor activity"/>
    <property type="evidence" value="ECO:0007669"/>
    <property type="project" value="TreeGrafter"/>
</dbReference>
<reference evidence="14" key="1">
    <citation type="submission" date="2015-07" db="EMBL/GenBank/DDBJ databases">
        <title>MeaNS - Measles Nucleotide Surveillance Program.</title>
        <authorList>
            <person name="Tran T."/>
            <person name="Druce J."/>
        </authorList>
    </citation>
    <scope>NUCLEOTIDE SEQUENCE</scope>
    <source>
        <strain evidence="14">UCB-OBI-ISO-001</strain>
        <tissue evidence="14">Gonad</tissue>
    </source>
</reference>
<keyword evidence="5" id="KW-0677">Repeat</keyword>
<keyword evidence="6 11" id="KW-0863">Zinc-finger</keyword>
<feature type="compositionally biased region" description="Low complexity" evidence="12">
    <location>
        <begin position="506"/>
        <end position="520"/>
    </location>
</feature>
<dbReference type="AlphaFoldDB" id="A0A0L8GY55"/>
<evidence type="ECO:0000256" key="8">
    <source>
        <dbReference type="ARBA" id="ARBA00022843"/>
    </source>
</evidence>
<dbReference type="FunFam" id="3.30.160.60:FF:000744">
    <property type="entry name" value="zinc finger E-box-binding homeobox 1"/>
    <property type="match status" value="1"/>
</dbReference>
<dbReference type="SMART" id="SM00355">
    <property type="entry name" value="ZnF_C2H2"/>
    <property type="match status" value="12"/>
</dbReference>
<dbReference type="GO" id="GO:0005634">
    <property type="term" value="C:nucleus"/>
    <property type="evidence" value="ECO:0007669"/>
    <property type="project" value="UniProtKB-SubCell"/>
</dbReference>
<evidence type="ECO:0000256" key="7">
    <source>
        <dbReference type="ARBA" id="ARBA00022833"/>
    </source>
</evidence>
<dbReference type="PROSITE" id="PS50157">
    <property type="entry name" value="ZINC_FINGER_C2H2_2"/>
    <property type="match status" value="11"/>
</dbReference>
<keyword evidence="4" id="KW-0479">Metal-binding</keyword>
<evidence type="ECO:0000259" key="13">
    <source>
        <dbReference type="PROSITE" id="PS50157"/>
    </source>
</evidence>
<comment type="subcellular location">
    <subcellularLocation>
        <location evidence="1">Nucleus</location>
    </subcellularLocation>
</comment>
<dbReference type="FunFam" id="3.30.160.60:FF:002090">
    <property type="entry name" value="Zinc finger protein 473"/>
    <property type="match status" value="1"/>
</dbReference>
<feature type="region of interest" description="Disordered" evidence="12">
    <location>
        <begin position="608"/>
        <end position="684"/>
    </location>
</feature>
<dbReference type="PANTHER" id="PTHR24390">
    <property type="entry name" value="ZINC FINGER PROTEIN"/>
    <property type="match status" value="1"/>
</dbReference>
<dbReference type="GO" id="GO:0008270">
    <property type="term" value="F:zinc ion binding"/>
    <property type="evidence" value="ECO:0007669"/>
    <property type="project" value="UniProtKB-KW"/>
</dbReference>
<feature type="domain" description="C2H2-type" evidence="13">
    <location>
        <begin position="839"/>
        <end position="866"/>
    </location>
</feature>
<organism evidence="14">
    <name type="scientific">Octopus bimaculoides</name>
    <name type="common">California two-spotted octopus</name>
    <dbReference type="NCBI Taxonomy" id="37653"/>
    <lineage>
        <taxon>Eukaryota</taxon>
        <taxon>Metazoa</taxon>
        <taxon>Spiralia</taxon>
        <taxon>Lophotrochozoa</taxon>
        <taxon>Mollusca</taxon>
        <taxon>Cephalopoda</taxon>
        <taxon>Coleoidea</taxon>
        <taxon>Octopodiformes</taxon>
        <taxon>Octopoda</taxon>
        <taxon>Incirrata</taxon>
        <taxon>Octopodidae</taxon>
        <taxon>Octopus</taxon>
    </lineage>
</organism>
<gene>
    <name evidence="14" type="ORF">OCBIM_22026136mg</name>
</gene>
<feature type="compositionally biased region" description="Basic and acidic residues" evidence="12">
    <location>
        <begin position="102"/>
        <end position="115"/>
    </location>
</feature>
<feature type="region of interest" description="Disordered" evidence="12">
    <location>
        <begin position="565"/>
        <end position="586"/>
    </location>
</feature>
<accession>A0A0L8GY55</accession>
<evidence type="ECO:0000256" key="6">
    <source>
        <dbReference type="ARBA" id="ARBA00022771"/>
    </source>
</evidence>
<feature type="compositionally biased region" description="Low complexity" evidence="12">
    <location>
        <begin position="621"/>
        <end position="647"/>
    </location>
</feature>
<keyword evidence="7" id="KW-0862">Zinc</keyword>
<dbReference type="SUPFAM" id="SSF57667">
    <property type="entry name" value="beta-beta-alpha zinc fingers"/>
    <property type="match status" value="6"/>
</dbReference>
<feature type="domain" description="C2H2-type" evidence="13">
    <location>
        <begin position="1036"/>
        <end position="1063"/>
    </location>
</feature>
<dbReference type="Pfam" id="PF00096">
    <property type="entry name" value="zf-C2H2"/>
    <property type="match status" value="7"/>
</dbReference>
<keyword evidence="3" id="KW-1017">Isopeptide bond</keyword>
<dbReference type="PANTHER" id="PTHR24390:SF237">
    <property type="entry name" value="FI23536P1-RELATED"/>
    <property type="match status" value="1"/>
</dbReference>
<dbReference type="OrthoDB" id="10286737at2759"/>